<protein>
    <submittedName>
        <fullName evidence="1">Uncharacterized protein</fullName>
    </submittedName>
</protein>
<comment type="caution">
    <text evidence="1">The sequence shown here is derived from an EMBL/GenBank/DDBJ whole genome shotgun (WGS) entry which is preliminary data.</text>
</comment>
<evidence type="ECO:0000313" key="1">
    <source>
        <dbReference type="EMBL" id="CAG9946362.1"/>
    </source>
</evidence>
<evidence type="ECO:0000313" key="2">
    <source>
        <dbReference type="Proteomes" id="UP000836387"/>
    </source>
</evidence>
<name>A0ACA9TZR6_BIOOC</name>
<gene>
    <name evidence="1" type="ORF">CRV2_00005244</name>
</gene>
<proteinExistence type="predicted"/>
<reference evidence="1" key="2">
    <citation type="submission" date="2021-10" db="EMBL/GenBank/DDBJ databases">
        <authorList>
            <person name="Piombo E."/>
        </authorList>
    </citation>
    <scope>NUCLEOTIDE SEQUENCE</scope>
</reference>
<dbReference type="EMBL" id="CADEHS020000010">
    <property type="protein sequence ID" value="CAG9946362.1"/>
    <property type="molecule type" value="Genomic_DNA"/>
</dbReference>
<accession>A0ACA9TZR6</accession>
<dbReference type="Proteomes" id="UP000836387">
    <property type="component" value="Unassembled WGS sequence"/>
</dbReference>
<sequence>MLAAFLTARLALIVLLISSTTSIILCALCLSAGHSEGFLEDFAIARLNTSTIGHLLLDFVSSGDNDENARNTSNDDNNPLNNISDAWSDVEREVSNAFDDLANSVIDEAADFIDIPDWYSLHVMTICEGMNGPDAGLNVTQCSGLTSENQKKQDQRKNQGEAGSPSKPLRPATSIVSGRGRHAAPSVRCRNLAGLAAVLPLLDNVVDELLLAVLDVADVGVAVGWTDVTVHISGVAVRSDALAQSIARARVAPVEDAVARQVVRAVVVVGAVLVGRVTE</sequence>
<keyword evidence="2" id="KW-1185">Reference proteome</keyword>
<reference evidence="1" key="1">
    <citation type="submission" date="2020-04" db="EMBL/GenBank/DDBJ databases">
        <authorList>
            <person name="Broberg M."/>
        </authorList>
    </citation>
    <scope>NUCLEOTIDE SEQUENCE</scope>
</reference>
<organism evidence="1 2">
    <name type="scientific">Clonostachys rosea f. rosea IK726</name>
    <dbReference type="NCBI Taxonomy" id="1349383"/>
    <lineage>
        <taxon>Eukaryota</taxon>
        <taxon>Fungi</taxon>
        <taxon>Dikarya</taxon>
        <taxon>Ascomycota</taxon>
        <taxon>Pezizomycotina</taxon>
        <taxon>Sordariomycetes</taxon>
        <taxon>Hypocreomycetidae</taxon>
        <taxon>Hypocreales</taxon>
        <taxon>Bionectriaceae</taxon>
        <taxon>Clonostachys</taxon>
    </lineage>
</organism>